<dbReference type="GO" id="GO:0005886">
    <property type="term" value="C:plasma membrane"/>
    <property type="evidence" value="ECO:0007669"/>
    <property type="project" value="TreeGrafter"/>
</dbReference>
<evidence type="ECO:0000256" key="3">
    <source>
        <dbReference type="SAM" id="Phobius"/>
    </source>
</evidence>
<evidence type="ECO:0000313" key="6">
    <source>
        <dbReference type="EMBL" id="EAR83299.2"/>
    </source>
</evidence>
<keyword evidence="3" id="KW-0812">Transmembrane</keyword>
<dbReference type="InterPro" id="IPR000595">
    <property type="entry name" value="cNMP-bd_dom"/>
</dbReference>
<dbReference type="PANTHER" id="PTHR10217:SF435">
    <property type="entry name" value="POTASSIUM VOLTAGE-GATED CHANNEL PROTEIN EAG"/>
    <property type="match status" value="1"/>
</dbReference>
<dbReference type="InParanoid" id="Q22DA3"/>
<dbReference type="SUPFAM" id="SSF81324">
    <property type="entry name" value="Voltage-gated potassium channels"/>
    <property type="match status" value="1"/>
</dbReference>
<dbReference type="InterPro" id="IPR001878">
    <property type="entry name" value="Znf_CCHC"/>
</dbReference>
<protein>
    <submittedName>
        <fullName evidence="6">Cyclic nucleotide-binding domain protein</fullName>
    </submittedName>
</protein>
<feature type="compositionally biased region" description="Low complexity" evidence="2">
    <location>
        <begin position="823"/>
        <end position="833"/>
    </location>
</feature>
<dbReference type="GO" id="GO:0008270">
    <property type="term" value="F:zinc ion binding"/>
    <property type="evidence" value="ECO:0007669"/>
    <property type="project" value="UniProtKB-KW"/>
</dbReference>
<keyword evidence="1" id="KW-0862">Zinc</keyword>
<dbReference type="OrthoDB" id="415460at2759"/>
<dbReference type="GO" id="GO:0003676">
    <property type="term" value="F:nucleic acid binding"/>
    <property type="evidence" value="ECO:0007669"/>
    <property type="project" value="InterPro"/>
</dbReference>
<dbReference type="InterPro" id="IPR018490">
    <property type="entry name" value="cNMP-bd_dom_sf"/>
</dbReference>
<dbReference type="HOGENOM" id="CLU_305145_0_0_1"/>
<dbReference type="SUPFAM" id="SSF51206">
    <property type="entry name" value="cAMP-binding domain-like"/>
    <property type="match status" value="1"/>
</dbReference>
<keyword evidence="1" id="KW-0479">Metal-binding</keyword>
<evidence type="ECO:0000259" key="5">
    <source>
        <dbReference type="PROSITE" id="PS50158"/>
    </source>
</evidence>
<dbReference type="GO" id="GO:0005249">
    <property type="term" value="F:voltage-gated potassium channel activity"/>
    <property type="evidence" value="ECO:0007669"/>
    <property type="project" value="TreeGrafter"/>
</dbReference>
<feature type="transmembrane region" description="Helical" evidence="3">
    <location>
        <begin position="189"/>
        <end position="208"/>
    </location>
</feature>
<keyword evidence="7" id="KW-1185">Reference proteome</keyword>
<keyword evidence="3" id="KW-1133">Transmembrane helix</keyword>
<dbReference type="Pfam" id="PF00027">
    <property type="entry name" value="cNMP_binding"/>
    <property type="match status" value="1"/>
</dbReference>
<evidence type="ECO:0000256" key="2">
    <source>
        <dbReference type="SAM" id="MobiDB-lite"/>
    </source>
</evidence>
<dbReference type="GO" id="GO:0042391">
    <property type="term" value="P:regulation of membrane potential"/>
    <property type="evidence" value="ECO:0007669"/>
    <property type="project" value="TreeGrafter"/>
</dbReference>
<evidence type="ECO:0000256" key="1">
    <source>
        <dbReference type="PROSITE-ProRule" id="PRU00047"/>
    </source>
</evidence>
<feature type="domain" description="CCHC-type" evidence="5">
    <location>
        <begin position="476"/>
        <end position="491"/>
    </location>
</feature>
<dbReference type="PANTHER" id="PTHR10217">
    <property type="entry name" value="VOLTAGE AND LIGAND GATED POTASSIUM CHANNEL"/>
    <property type="match status" value="1"/>
</dbReference>
<dbReference type="KEGG" id="tet:TTHERM_00993000"/>
<sequence>MPYKQEDTIYQLTKTNKNSTQRQRSVQEERYDNYIENDVESFVAYQDELGKTQESKVFSKYHRQDGNDNSHIYNDDASISPNISCVQSFKQSKKQKQSDQQDDKSVLSQTYNSNCNSNEMNEAIKIKFPSQKEHNKSDFIFSPNLPQADSPITLQQSNSINAASFRKCDDTELERDSAGFIGAWKKKPLIIITQVYFDFIFLGTATIQEQYITSIYWAVITMITLGYGDYVPKTSYERVFVIFITLISCGVFAYSINQIGTIVTNITKKKSQFQQKMAQISGYLNERGIKNNMIMKIKENFAYLQRETEKDMEVHNIIQTQLCKSLRKEVFREMYIQILKGCKAFNLNYSEQFLLNLAPLLKEKKFSPEEIIYEQDNPNLNLYFIVKGEVQLFLDMGGKKRQIKILSKNDVFGEQPFFSQATSNHSASSVNVVKVVYVNLQDFLSVIKSYQKDFETYCMMKDKLNLYSTSKRLGLKCYSCGQFQHLIKDCPFVNYIPNKDKILINYKAETIQERNSQNQEFRKKIMKHDKATQIQKQIQEEIVNFLIEKNLYENLNELLQILKNQEIVFDQKNEDKEQKTQSSHKSLQVLYPKMNNEFGTENIIQENNSPNKPHISPTIQGSQYVIQQQQQRKIKRTQTSQIGRSDSLAFLGASSSKLLSDYIRYPTLEKGESRKSNKHTSFLNSQMLRESSRKIILEEIKESQKLIQLSVQSNQNSQNTNSNISNSILNNQSLQSPYNSNIQYNQQSQQLTFTQQSQNNSIYAYGPNSNSISVNNSQSYNQIQFQPQLDQINKNVQNDSKQKNDSQSIKNYKKISSITSLSQKNKQQNSFQNEKIKQKEKKEDQMLKAVNQLSQISNPFNVQSLLYNQAIQLTQWSSLELNNFEKMNIYQVFFPHNNYSITIENYNYYIKKYKFLQRMNSSVIKKEKIKQLRLSIFLSKGNQKLLTQNSQKTRTKSKSQYYSKNN</sequence>
<keyword evidence="3" id="KW-0472">Membrane</keyword>
<dbReference type="InterPro" id="IPR013099">
    <property type="entry name" value="K_chnl_dom"/>
</dbReference>
<gene>
    <name evidence="6" type="ORF">TTHERM_00993000</name>
</gene>
<keyword evidence="1" id="KW-0863">Zinc-finger</keyword>
<dbReference type="InterPro" id="IPR014710">
    <property type="entry name" value="RmlC-like_jellyroll"/>
</dbReference>
<dbReference type="GeneID" id="7825011"/>
<feature type="transmembrane region" description="Helical" evidence="3">
    <location>
        <begin position="214"/>
        <end position="232"/>
    </location>
</feature>
<feature type="domain" description="Cyclic nucleotide-binding" evidence="4">
    <location>
        <begin position="345"/>
        <end position="447"/>
    </location>
</feature>
<organism evidence="6 7">
    <name type="scientific">Tetrahymena thermophila (strain SB210)</name>
    <dbReference type="NCBI Taxonomy" id="312017"/>
    <lineage>
        <taxon>Eukaryota</taxon>
        <taxon>Sar</taxon>
        <taxon>Alveolata</taxon>
        <taxon>Ciliophora</taxon>
        <taxon>Intramacronucleata</taxon>
        <taxon>Oligohymenophorea</taxon>
        <taxon>Hymenostomatida</taxon>
        <taxon>Tetrahymenina</taxon>
        <taxon>Tetrahymenidae</taxon>
        <taxon>Tetrahymena</taxon>
    </lineage>
</organism>
<dbReference type="Pfam" id="PF07885">
    <property type="entry name" value="Ion_trans_2"/>
    <property type="match status" value="1"/>
</dbReference>
<accession>Q22DA3</accession>
<dbReference type="Proteomes" id="UP000009168">
    <property type="component" value="Unassembled WGS sequence"/>
</dbReference>
<dbReference type="RefSeq" id="XP_001030962.2">
    <property type="nucleotide sequence ID" value="XM_001030962.2"/>
</dbReference>
<dbReference type="InterPro" id="IPR050818">
    <property type="entry name" value="KCNH_animal-type"/>
</dbReference>
<dbReference type="PROSITE" id="PS50158">
    <property type="entry name" value="ZF_CCHC"/>
    <property type="match status" value="1"/>
</dbReference>
<dbReference type="PROSITE" id="PS50042">
    <property type="entry name" value="CNMP_BINDING_3"/>
    <property type="match status" value="1"/>
</dbReference>
<dbReference type="AlphaFoldDB" id="Q22DA3"/>
<dbReference type="Gene3D" id="1.10.287.70">
    <property type="match status" value="1"/>
</dbReference>
<dbReference type="SMART" id="SM00343">
    <property type="entry name" value="ZnF_C2HC"/>
    <property type="match status" value="1"/>
</dbReference>
<dbReference type="CDD" id="cd00038">
    <property type="entry name" value="CAP_ED"/>
    <property type="match status" value="1"/>
</dbReference>
<evidence type="ECO:0000313" key="7">
    <source>
        <dbReference type="Proteomes" id="UP000009168"/>
    </source>
</evidence>
<evidence type="ECO:0000259" key="4">
    <source>
        <dbReference type="PROSITE" id="PS50042"/>
    </source>
</evidence>
<dbReference type="Gene3D" id="2.60.120.10">
    <property type="entry name" value="Jelly Rolls"/>
    <property type="match status" value="1"/>
</dbReference>
<proteinExistence type="predicted"/>
<reference evidence="7" key="1">
    <citation type="journal article" date="2006" name="PLoS Biol.">
        <title>Macronuclear genome sequence of the ciliate Tetrahymena thermophila, a model eukaryote.</title>
        <authorList>
            <person name="Eisen J.A."/>
            <person name="Coyne R.S."/>
            <person name="Wu M."/>
            <person name="Wu D."/>
            <person name="Thiagarajan M."/>
            <person name="Wortman J.R."/>
            <person name="Badger J.H."/>
            <person name="Ren Q."/>
            <person name="Amedeo P."/>
            <person name="Jones K.M."/>
            <person name="Tallon L.J."/>
            <person name="Delcher A.L."/>
            <person name="Salzberg S.L."/>
            <person name="Silva J.C."/>
            <person name="Haas B.J."/>
            <person name="Majoros W.H."/>
            <person name="Farzad M."/>
            <person name="Carlton J.M."/>
            <person name="Smith R.K. Jr."/>
            <person name="Garg J."/>
            <person name="Pearlman R.E."/>
            <person name="Karrer K.M."/>
            <person name="Sun L."/>
            <person name="Manning G."/>
            <person name="Elde N.C."/>
            <person name="Turkewitz A.P."/>
            <person name="Asai D.J."/>
            <person name="Wilkes D.E."/>
            <person name="Wang Y."/>
            <person name="Cai H."/>
            <person name="Collins K."/>
            <person name="Stewart B.A."/>
            <person name="Lee S.R."/>
            <person name="Wilamowska K."/>
            <person name="Weinberg Z."/>
            <person name="Ruzzo W.L."/>
            <person name="Wloga D."/>
            <person name="Gaertig J."/>
            <person name="Frankel J."/>
            <person name="Tsao C.-C."/>
            <person name="Gorovsky M.A."/>
            <person name="Keeling P.J."/>
            <person name="Waller R.F."/>
            <person name="Patron N.J."/>
            <person name="Cherry J.M."/>
            <person name="Stover N.A."/>
            <person name="Krieger C.J."/>
            <person name="del Toro C."/>
            <person name="Ryder H.F."/>
            <person name="Williamson S.C."/>
            <person name="Barbeau R.A."/>
            <person name="Hamilton E.P."/>
            <person name="Orias E."/>
        </authorList>
    </citation>
    <scope>NUCLEOTIDE SEQUENCE [LARGE SCALE GENOMIC DNA]</scope>
    <source>
        <strain evidence="7">SB210</strain>
    </source>
</reference>
<name>Q22DA3_TETTS</name>
<feature type="region of interest" description="Disordered" evidence="2">
    <location>
        <begin position="823"/>
        <end position="842"/>
    </location>
</feature>
<dbReference type="SMART" id="SM00100">
    <property type="entry name" value="cNMP"/>
    <property type="match status" value="1"/>
</dbReference>
<dbReference type="EMBL" id="GG662439">
    <property type="protein sequence ID" value="EAR83299.2"/>
    <property type="molecule type" value="Genomic_DNA"/>
</dbReference>
<feature type="transmembrane region" description="Helical" evidence="3">
    <location>
        <begin position="239"/>
        <end position="256"/>
    </location>
</feature>